<dbReference type="AlphaFoldDB" id="A0A919F7H2"/>
<comment type="caution">
    <text evidence="1">The sequence shown here is derived from an EMBL/GenBank/DDBJ whole genome shotgun (WGS) entry which is preliminary data.</text>
</comment>
<dbReference type="Proteomes" id="UP000623958">
    <property type="component" value="Unassembled WGS sequence"/>
</dbReference>
<evidence type="ECO:0000313" key="2">
    <source>
        <dbReference type="Proteomes" id="UP000623958"/>
    </source>
</evidence>
<evidence type="ECO:0000313" key="1">
    <source>
        <dbReference type="EMBL" id="GHH53154.1"/>
    </source>
</evidence>
<keyword evidence="2" id="KW-1185">Reference proteome</keyword>
<organism evidence="1 2">
    <name type="scientific">Xanthomonas boreopolis</name>
    <dbReference type="NCBI Taxonomy" id="86183"/>
    <lineage>
        <taxon>Bacteria</taxon>
        <taxon>Pseudomonadati</taxon>
        <taxon>Pseudomonadota</taxon>
        <taxon>Gammaproteobacteria</taxon>
        <taxon>Lysobacterales</taxon>
        <taxon>Lysobacteraceae</taxon>
        <taxon>Xanthomonas</taxon>
    </lineage>
</organism>
<reference evidence="1" key="2">
    <citation type="submission" date="2020-09" db="EMBL/GenBank/DDBJ databases">
        <authorList>
            <person name="Sun Q."/>
            <person name="Ohkuma M."/>
        </authorList>
    </citation>
    <scope>NUCLEOTIDE SEQUENCE</scope>
    <source>
        <strain evidence="1">JCM 13306</strain>
    </source>
</reference>
<gene>
    <name evidence="1" type="ORF">GCM10009090_18010</name>
</gene>
<name>A0A919F7H2_9XANT</name>
<protein>
    <submittedName>
        <fullName evidence="1">Uncharacterized protein</fullName>
    </submittedName>
</protein>
<proteinExistence type="predicted"/>
<accession>A0A919F7H2</accession>
<dbReference type="RefSeq" id="WP_434029176.1">
    <property type="nucleotide sequence ID" value="NZ_BNBA01000012.1"/>
</dbReference>
<dbReference type="EMBL" id="BNBA01000012">
    <property type="protein sequence ID" value="GHH53154.1"/>
    <property type="molecule type" value="Genomic_DNA"/>
</dbReference>
<reference evidence="1" key="1">
    <citation type="journal article" date="2014" name="Int. J. Syst. Evol. Microbiol.">
        <title>Complete genome sequence of Corynebacterium casei LMG S-19264T (=DSM 44701T), isolated from a smear-ripened cheese.</title>
        <authorList>
            <consortium name="US DOE Joint Genome Institute (JGI-PGF)"/>
            <person name="Walter F."/>
            <person name="Albersmeier A."/>
            <person name="Kalinowski J."/>
            <person name="Ruckert C."/>
        </authorList>
    </citation>
    <scope>NUCLEOTIDE SEQUENCE</scope>
    <source>
        <strain evidence="1">JCM 13306</strain>
    </source>
</reference>
<sequence>MSCVAAREVLTDSKIKVEENGRVAIFINSARSRFHRTRVDGGIVKNKVGADYVVTKEQVGSVVVELKGVDIEHAVLQIGETMLLLKACMSPSKPKSTGMPAAGLIICSKYPKADTAYQKKVKAFVAQHKAPIHCVSGRGEFEIERVLRFDGPR</sequence>